<accession>A0A8S3B0B4</accession>
<reference evidence="1" key="1">
    <citation type="submission" date="2021-02" db="EMBL/GenBank/DDBJ databases">
        <authorList>
            <person name="Nowell W R."/>
        </authorList>
    </citation>
    <scope>NUCLEOTIDE SEQUENCE</scope>
</reference>
<dbReference type="EMBL" id="CAJOBH010136732">
    <property type="protein sequence ID" value="CAF4785458.1"/>
    <property type="molecule type" value="Genomic_DNA"/>
</dbReference>
<evidence type="ECO:0000313" key="3">
    <source>
        <dbReference type="Proteomes" id="UP000681967"/>
    </source>
</evidence>
<evidence type="ECO:0000313" key="1">
    <source>
        <dbReference type="EMBL" id="CAF4785458.1"/>
    </source>
</evidence>
<gene>
    <name evidence="1" type="ORF">BYL167_LOCUS47495</name>
    <name evidence="2" type="ORF">GIL414_LOCUS47353</name>
</gene>
<comment type="caution">
    <text evidence="1">The sequence shown here is derived from an EMBL/GenBank/DDBJ whole genome shotgun (WGS) entry which is preliminary data.</text>
</comment>
<dbReference type="AlphaFoldDB" id="A0A8S3B0B4"/>
<dbReference type="EMBL" id="CAJOBJ010150873">
    <property type="protein sequence ID" value="CAF4805565.1"/>
    <property type="molecule type" value="Genomic_DNA"/>
</dbReference>
<organism evidence="1 3">
    <name type="scientific">Rotaria magnacalcarata</name>
    <dbReference type="NCBI Taxonomy" id="392030"/>
    <lineage>
        <taxon>Eukaryota</taxon>
        <taxon>Metazoa</taxon>
        <taxon>Spiralia</taxon>
        <taxon>Gnathifera</taxon>
        <taxon>Rotifera</taxon>
        <taxon>Eurotatoria</taxon>
        <taxon>Bdelloidea</taxon>
        <taxon>Philodinida</taxon>
        <taxon>Philodinidae</taxon>
        <taxon>Rotaria</taxon>
    </lineage>
</organism>
<feature type="non-terminal residue" evidence="1">
    <location>
        <position position="81"/>
    </location>
</feature>
<feature type="non-terminal residue" evidence="1">
    <location>
        <position position="1"/>
    </location>
</feature>
<dbReference type="Proteomes" id="UP000681720">
    <property type="component" value="Unassembled WGS sequence"/>
</dbReference>
<proteinExistence type="predicted"/>
<sequence length="81" mass="8837">RSPSTKPEPFSKLQTLAEPYGIKPNTISNVPLGKGGFHSPTNALEIQPFLLGPLKRTATTFQCHRHSGSVDSEEGQHVWAL</sequence>
<name>A0A8S3B0B4_9BILA</name>
<dbReference type="Proteomes" id="UP000681967">
    <property type="component" value="Unassembled WGS sequence"/>
</dbReference>
<evidence type="ECO:0000313" key="2">
    <source>
        <dbReference type="EMBL" id="CAF4805565.1"/>
    </source>
</evidence>
<protein>
    <submittedName>
        <fullName evidence="1">Uncharacterized protein</fullName>
    </submittedName>
</protein>